<dbReference type="PRINTS" id="PR00344">
    <property type="entry name" value="BCTRLSENSOR"/>
</dbReference>
<dbReference type="SUPFAM" id="SSF55874">
    <property type="entry name" value="ATPase domain of HSP90 chaperone/DNA topoisomerase II/histidine kinase"/>
    <property type="match status" value="1"/>
</dbReference>
<evidence type="ECO:0000256" key="1">
    <source>
        <dbReference type="ARBA" id="ARBA00000085"/>
    </source>
</evidence>
<dbReference type="PANTHER" id="PTHR43547">
    <property type="entry name" value="TWO-COMPONENT HISTIDINE KINASE"/>
    <property type="match status" value="1"/>
</dbReference>
<dbReference type="PROSITE" id="PS50110">
    <property type="entry name" value="RESPONSE_REGULATORY"/>
    <property type="match status" value="1"/>
</dbReference>
<dbReference type="SUPFAM" id="SSF46689">
    <property type="entry name" value="Homeodomain-like"/>
    <property type="match status" value="1"/>
</dbReference>
<dbReference type="InterPro" id="IPR018062">
    <property type="entry name" value="HTH_AraC-typ_CS"/>
</dbReference>
<dbReference type="Gene3D" id="2.130.10.10">
    <property type="entry name" value="YVTN repeat-like/Quinoprotein amine dehydrogenase"/>
    <property type="match status" value="2"/>
</dbReference>
<evidence type="ECO:0000256" key="5">
    <source>
        <dbReference type="ARBA" id="ARBA00022777"/>
    </source>
</evidence>
<dbReference type="EC" id="2.7.13.3" evidence="2"/>
<feature type="transmembrane region" description="Helical" evidence="10">
    <location>
        <begin position="773"/>
        <end position="794"/>
    </location>
</feature>
<feature type="domain" description="HTH araC/xylS-type" evidence="11">
    <location>
        <begin position="1206"/>
        <end position="1305"/>
    </location>
</feature>
<dbReference type="GO" id="GO:0003700">
    <property type="term" value="F:DNA-binding transcription factor activity"/>
    <property type="evidence" value="ECO:0007669"/>
    <property type="project" value="InterPro"/>
</dbReference>
<dbReference type="InterPro" id="IPR036097">
    <property type="entry name" value="HisK_dim/P_sf"/>
</dbReference>
<dbReference type="InterPro" id="IPR011006">
    <property type="entry name" value="CheY-like_superfamily"/>
</dbReference>
<keyword evidence="10" id="KW-0472">Membrane</keyword>
<dbReference type="InterPro" id="IPR003594">
    <property type="entry name" value="HATPase_dom"/>
</dbReference>
<dbReference type="SUPFAM" id="SSF52172">
    <property type="entry name" value="CheY-like"/>
    <property type="match status" value="1"/>
</dbReference>
<dbReference type="InterPro" id="IPR005467">
    <property type="entry name" value="His_kinase_dom"/>
</dbReference>
<protein>
    <recommendedName>
        <fullName evidence="2">histidine kinase</fullName>
        <ecNumber evidence="2">2.7.13.3</ecNumber>
    </recommendedName>
</protein>
<dbReference type="PANTHER" id="PTHR43547:SF2">
    <property type="entry name" value="HYBRID SIGNAL TRANSDUCTION HISTIDINE KINASE C"/>
    <property type="match status" value="1"/>
</dbReference>
<dbReference type="HOGENOM" id="CLU_000445_28_1_10"/>
<sequence>MIYGLKMKISRYVFGAKLMALVALLCITMDCAAITPLLEADFSWKNTSVSGKRMSVYSIFMDSNNIAWLGTNNGLFFYDGVTTHAVSEDEISRNKVYSIIGDDGTLLLGTNRGVMKYTSRTNDFHYVTPKDSIREVRCLLRIGDELWMGGIYGMYTYNLKSRETKKVSQGLPHKSVYSILRDSRGILYAGTYNGIARWDSMEQTFKEVDLINKKWHTTNLFVNCLLESSDQGTIYIGTEGHLYRYTPAKDYCDEVSGLNGFNIKCLAQSEDGSILVGTDSGVFHLQANGVKQYVHDSRQQQSLSNNEIWCISSDKSNNVWVGHEVGFSIAANSNAIRTIWLSTLTNTGEGNDIHSIYRDSRGRLWINGTNGIIKLETGTKAKWYKASNSPHALSHNHIRAIKEDAEGNIWFATDGGLNRYNAKAQNFDVFHVVDKEGKHIANWVYAIEEDGDYFIIGSYLGGLHYVSKAKFNVPGGIIVADQSTNISSPHFKGYELQLNNNLVNKVIKDESGNIWILCFNDDIVTEVKPDGRVTRHPITTMTGCQPNLLTLDSRGRLWCAFKGGAVVFGKDGFHSIVRFPRTDSDESVLAMEKVGNGVWISTVSNVWNIDGEHLEAHLLPIPQKSYKAINIDPITQKVYLGGNDEIVEVIPQMLNNEANKGGIKMVLANMGEGAFNLSRLVPGEDGITIPSHGNLTLSISNLDYTPGTAQRYYYKLTRSQTDTIGKWIIMPEDFNTISLSELKMGDYFILLKSVGALSPTYAVPLHVQAPWPLSWWAFCLYAFVILFIMVYIIWYMRRRNIRLLLEKDRRKSLEVVERKLTFLSNISHDLKTPLSMIMGPVSLLKERVKDDEMRKTLSAVYESAVSMNSLIHRTLEINRLENGEEDGLILSTFNVVDFCRSIFETFKDTHPQQKFVFYSSVPQFSIEADVVKLESILNNLLSNACKYSEDNATISCGINLDDRNIRIVVSDDGMGIAEMDQPLVFQRMFRAPSTSKKREGTGVGLYLVKKYIELMNGQIQLHSEKGQGTSFVITMPLAEKVLVEQAESDTVQTDYNKPKVLIVEDNQQISGFIHDLLKNDYTCMTAENGRVGLSLAVSFLPDLIISDELMPVMNGMEMIKRLKQNPHLANIPIIMLTAQSDNETENESIKSGVDIFMEKPFVPSMLLGRIEHLLQIRTKLQESIRIEAITETKPIEAESVAEKQLSRISQIIEDNISDPDLNVNMVCEKSGIPNKQLYRLIKKYLGMGPLDYIRSVRLQKAAMLLSQKRFTVSEVCYMVGFRSSSYFSKCFQEHFGVKPSQYPQED</sequence>
<dbReference type="SUPFAM" id="SSF63829">
    <property type="entry name" value="Calcium-dependent phosphotriesterase"/>
    <property type="match status" value="2"/>
</dbReference>
<evidence type="ECO:0000313" key="15">
    <source>
        <dbReference type="Proteomes" id="UP000014212"/>
    </source>
</evidence>
<dbReference type="SMART" id="SM00342">
    <property type="entry name" value="HTH_ARAC"/>
    <property type="match status" value="1"/>
</dbReference>
<feature type="modified residue" description="4-aspartylphosphate" evidence="9">
    <location>
        <position position="1107"/>
    </location>
</feature>
<keyword evidence="10" id="KW-0812">Transmembrane</keyword>
<dbReference type="InterPro" id="IPR015943">
    <property type="entry name" value="WD40/YVTN_repeat-like_dom_sf"/>
</dbReference>
<dbReference type="FunFam" id="3.30.565.10:FF:000006">
    <property type="entry name" value="Sensor histidine kinase WalK"/>
    <property type="match status" value="1"/>
</dbReference>
<dbReference type="InterPro" id="IPR004358">
    <property type="entry name" value="Sig_transdc_His_kin-like_C"/>
</dbReference>
<evidence type="ECO:0000259" key="13">
    <source>
        <dbReference type="PROSITE" id="PS50110"/>
    </source>
</evidence>
<evidence type="ECO:0000256" key="9">
    <source>
        <dbReference type="PROSITE-ProRule" id="PRU00169"/>
    </source>
</evidence>
<evidence type="ECO:0000259" key="12">
    <source>
        <dbReference type="PROSITE" id="PS50109"/>
    </source>
</evidence>
<evidence type="ECO:0000256" key="10">
    <source>
        <dbReference type="SAM" id="Phobius"/>
    </source>
</evidence>
<dbReference type="Pfam" id="PF00512">
    <property type="entry name" value="HisKA"/>
    <property type="match status" value="1"/>
</dbReference>
<dbReference type="GO" id="GO:0043565">
    <property type="term" value="F:sequence-specific DNA binding"/>
    <property type="evidence" value="ECO:0007669"/>
    <property type="project" value="InterPro"/>
</dbReference>
<dbReference type="InterPro" id="IPR036890">
    <property type="entry name" value="HATPase_C_sf"/>
</dbReference>
<dbReference type="SMART" id="SM00448">
    <property type="entry name" value="REC"/>
    <property type="match status" value="1"/>
</dbReference>
<dbReference type="SMART" id="SM00388">
    <property type="entry name" value="HisKA"/>
    <property type="match status" value="1"/>
</dbReference>
<evidence type="ECO:0000256" key="7">
    <source>
        <dbReference type="ARBA" id="ARBA00023125"/>
    </source>
</evidence>
<evidence type="ECO:0000256" key="4">
    <source>
        <dbReference type="ARBA" id="ARBA00022679"/>
    </source>
</evidence>
<dbReference type="Pfam" id="PF02518">
    <property type="entry name" value="HATPase_c"/>
    <property type="match status" value="1"/>
</dbReference>
<organism evidence="14 15">
    <name type="scientific">Bacteroides uniformis dnLKV2</name>
    <dbReference type="NCBI Taxonomy" id="1235787"/>
    <lineage>
        <taxon>Bacteria</taxon>
        <taxon>Pseudomonadati</taxon>
        <taxon>Bacteroidota</taxon>
        <taxon>Bacteroidia</taxon>
        <taxon>Bacteroidales</taxon>
        <taxon>Bacteroidaceae</taxon>
        <taxon>Bacteroides</taxon>
    </lineage>
</organism>
<dbReference type="Gene3D" id="3.40.50.2300">
    <property type="match status" value="1"/>
</dbReference>
<evidence type="ECO:0000256" key="3">
    <source>
        <dbReference type="ARBA" id="ARBA00022553"/>
    </source>
</evidence>
<comment type="caution">
    <text evidence="14">The sequence shown here is derived from an EMBL/GenBank/DDBJ whole genome shotgun (WGS) entry which is preliminary data.</text>
</comment>
<dbReference type="InterPro" id="IPR003661">
    <property type="entry name" value="HisK_dim/P_dom"/>
</dbReference>
<dbReference type="InterPro" id="IPR011110">
    <property type="entry name" value="Reg_prop"/>
</dbReference>
<evidence type="ECO:0000256" key="8">
    <source>
        <dbReference type="ARBA" id="ARBA00023163"/>
    </source>
</evidence>
<dbReference type="Proteomes" id="UP000014212">
    <property type="component" value="Unassembled WGS sequence"/>
</dbReference>
<dbReference type="InterPro" id="IPR001789">
    <property type="entry name" value="Sig_transdc_resp-reg_receiver"/>
</dbReference>
<dbReference type="PATRIC" id="fig|1235787.3.peg.4063"/>
<dbReference type="SMART" id="SM00387">
    <property type="entry name" value="HATPase_c"/>
    <property type="match status" value="1"/>
</dbReference>
<accession>R9HMY6</accession>
<name>R9HMY6_BACUN</name>
<dbReference type="EMBL" id="ASSO01000013">
    <property type="protein sequence ID" value="EOS05397.1"/>
    <property type="molecule type" value="Genomic_DNA"/>
</dbReference>
<dbReference type="Pfam" id="PF12833">
    <property type="entry name" value="HTH_18"/>
    <property type="match status" value="1"/>
</dbReference>
<dbReference type="Gene3D" id="3.30.565.10">
    <property type="entry name" value="Histidine kinase-like ATPase, C-terminal domain"/>
    <property type="match status" value="1"/>
</dbReference>
<proteinExistence type="predicted"/>
<evidence type="ECO:0000313" key="14">
    <source>
        <dbReference type="EMBL" id="EOS05397.1"/>
    </source>
</evidence>
<keyword evidence="7" id="KW-0238">DNA-binding</keyword>
<keyword evidence="8" id="KW-0804">Transcription</keyword>
<dbReference type="Pfam" id="PF07494">
    <property type="entry name" value="Reg_prop"/>
    <property type="match status" value="4"/>
</dbReference>
<dbReference type="Pfam" id="PF00072">
    <property type="entry name" value="Response_reg"/>
    <property type="match status" value="1"/>
</dbReference>
<reference evidence="14 15" key="1">
    <citation type="submission" date="2013-04" db="EMBL/GenBank/DDBJ databases">
        <title>The Genome Sequence of Bacteroides uniformis dnLKV2.</title>
        <authorList>
            <consortium name="The Broad Institute Genomics Platform"/>
            <consortium name="The Broad Institute Genome Sequencing Center for Infectious Disease"/>
            <person name="Earl A."/>
            <person name="Xavier R."/>
            <person name="Kuhn K."/>
            <person name="Stappenbeck T."/>
            <person name="Walker B."/>
            <person name="Young S."/>
            <person name="Zeng Q."/>
            <person name="Gargeya S."/>
            <person name="Fitzgerald M."/>
            <person name="Haas B."/>
            <person name="Abouelleil A."/>
            <person name="Allen A.W."/>
            <person name="Alvarado L."/>
            <person name="Arachchi H.M."/>
            <person name="Berlin A.M."/>
            <person name="Chapman S.B."/>
            <person name="Gainer-Dewar J."/>
            <person name="Goldberg J."/>
            <person name="Griggs A."/>
            <person name="Gujja S."/>
            <person name="Hansen M."/>
            <person name="Howarth C."/>
            <person name="Imamovic A."/>
            <person name="Ireland A."/>
            <person name="Larimer J."/>
            <person name="McCowan C."/>
            <person name="Murphy C."/>
            <person name="Pearson M."/>
            <person name="Poon T.W."/>
            <person name="Priest M."/>
            <person name="Roberts A."/>
            <person name="Saif S."/>
            <person name="Shea T."/>
            <person name="Sisk P."/>
            <person name="Sykes S."/>
            <person name="Wortman J."/>
            <person name="Nusbaum C."/>
            <person name="Birren B."/>
        </authorList>
    </citation>
    <scope>NUCLEOTIDE SEQUENCE [LARGE SCALE GENOMIC DNA]</scope>
    <source>
        <strain evidence="15">dnLKV2</strain>
    </source>
</reference>
<keyword evidence="6" id="KW-0805">Transcription regulation</keyword>
<evidence type="ECO:0000259" key="11">
    <source>
        <dbReference type="PROSITE" id="PS01124"/>
    </source>
</evidence>
<dbReference type="SUPFAM" id="SSF101898">
    <property type="entry name" value="NHL repeat"/>
    <property type="match status" value="1"/>
</dbReference>
<dbReference type="InterPro" id="IPR018060">
    <property type="entry name" value="HTH_AraC"/>
</dbReference>
<keyword evidence="5" id="KW-0418">Kinase</keyword>
<feature type="domain" description="Histidine kinase" evidence="12">
    <location>
        <begin position="825"/>
        <end position="1039"/>
    </location>
</feature>
<comment type="catalytic activity">
    <reaction evidence="1">
        <text>ATP + protein L-histidine = ADP + protein N-phospho-L-histidine.</text>
        <dbReference type="EC" id="2.7.13.3"/>
    </reaction>
</comment>
<keyword evidence="3 9" id="KW-0597">Phosphoprotein</keyword>
<evidence type="ECO:0000256" key="6">
    <source>
        <dbReference type="ARBA" id="ARBA00023015"/>
    </source>
</evidence>
<dbReference type="PROSITE" id="PS00041">
    <property type="entry name" value="HTH_ARAC_FAMILY_1"/>
    <property type="match status" value="1"/>
</dbReference>
<dbReference type="CDD" id="cd00082">
    <property type="entry name" value="HisKA"/>
    <property type="match status" value="1"/>
</dbReference>
<dbReference type="SUPFAM" id="SSF47384">
    <property type="entry name" value="Homodimeric domain of signal transducing histidine kinase"/>
    <property type="match status" value="1"/>
</dbReference>
<keyword evidence="4" id="KW-0808">Transferase</keyword>
<dbReference type="GO" id="GO:0000155">
    <property type="term" value="F:phosphorelay sensor kinase activity"/>
    <property type="evidence" value="ECO:0007669"/>
    <property type="project" value="InterPro"/>
</dbReference>
<keyword evidence="10" id="KW-1133">Transmembrane helix</keyword>
<dbReference type="PROSITE" id="PS50109">
    <property type="entry name" value="HIS_KIN"/>
    <property type="match status" value="1"/>
</dbReference>
<evidence type="ECO:0000256" key="2">
    <source>
        <dbReference type="ARBA" id="ARBA00012438"/>
    </source>
</evidence>
<dbReference type="Gene3D" id="1.10.10.60">
    <property type="entry name" value="Homeodomain-like"/>
    <property type="match status" value="1"/>
</dbReference>
<dbReference type="Gene3D" id="1.10.287.130">
    <property type="match status" value="1"/>
</dbReference>
<dbReference type="InterPro" id="IPR009057">
    <property type="entry name" value="Homeodomain-like_sf"/>
</dbReference>
<gene>
    <name evidence="14" type="ORF">C801_03996</name>
</gene>
<feature type="domain" description="Response regulatory" evidence="13">
    <location>
        <begin position="1059"/>
        <end position="1174"/>
    </location>
</feature>
<dbReference type="PROSITE" id="PS01124">
    <property type="entry name" value="HTH_ARAC_FAMILY_2"/>
    <property type="match status" value="1"/>
</dbReference>